<evidence type="ECO:0000313" key="1">
    <source>
        <dbReference type="EMBL" id="OOO73414.1"/>
    </source>
</evidence>
<reference evidence="1" key="1">
    <citation type="submission" date="2017-02" db="EMBL/GenBank/DDBJ databases">
        <title>Shigella draft genomes.</title>
        <authorList>
            <person name="Weis A.M."/>
            <person name="Weimer B.C."/>
            <person name="Gilpin B."/>
        </authorList>
    </citation>
    <scope>NUCLEOTIDE SEQUENCE [LARGE SCALE GENOMIC DNA]</scope>
    <source>
        <strain evidence="1">BCW_4868</strain>
    </source>
</reference>
<dbReference type="EMBL" id="MSJS02000204">
    <property type="protein sequence ID" value="OOO73414.1"/>
    <property type="molecule type" value="Genomic_DNA"/>
</dbReference>
<dbReference type="RefSeq" id="WP_001443842.1">
    <property type="nucleotide sequence ID" value="NZ_MSJS02000204.1"/>
</dbReference>
<sequence length="91" mass="10140">MPFSIKNIFSNSKGSYPEISGPVQDKPVSKNCTLTSTTCSMNDYTVFSRKSCTFDMRPPGAGDRTPQLKLSASELIWLSKTIDTERNNIKE</sequence>
<organism evidence="1">
    <name type="scientific">Shigella boydii</name>
    <dbReference type="NCBI Taxonomy" id="621"/>
    <lineage>
        <taxon>Bacteria</taxon>
        <taxon>Pseudomonadati</taxon>
        <taxon>Pseudomonadota</taxon>
        <taxon>Gammaproteobacteria</taxon>
        <taxon>Enterobacterales</taxon>
        <taxon>Enterobacteriaceae</taxon>
        <taxon>Shigella</taxon>
    </lineage>
</organism>
<name>A0A1S9IS52_SHIBO</name>
<proteinExistence type="predicted"/>
<protein>
    <submittedName>
        <fullName evidence="1">Secretion protein EspO</fullName>
    </submittedName>
</protein>
<accession>A0A1S9IS52</accession>
<dbReference type="Proteomes" id="UP000868349">
    <property type="component" value="Unassembled WGS sequence"/>
</dbReference>
<gene>
    <name evidence="1" type="ORF">AJR17_026405</name>
</gene>
<dbReference type="AlphaFoldDB" id="A0A1S9IS52"/>
<comment type="caution">
    <text evidence="1">The sequence shown here is derived from an EMBL/GenBank/DDBJ whole genome shotgun (WGS) entry which is preliminary data.</text>
</comment>